<name>A0A4R5KBE7_9MICC</name>
<dbReference type="OrthoDB" id="3238066at2"/>
<dbReference type="Proteomes" id="UP000295511">
    <property type="component" value="Unassembled WGS sequence"/>
</dbReference>
<dbReference type="InterPro" id="IPR032466">
    <property type="entry name" value="Metal_Hydrolase"/>
</dbReference>
<dbReference type="InterPro" id="IPR013108">
    <property type="entry name" value="Amidohydro_3"/>
</dbReference>
<proteinExistence type="predicted"/>
<dbReference type="Pfam" id="PF07969">
    <property type="entry name" value="Amidohydro_3"/>
    <property type="match status" value="1"/>
</dbReference>
<organism evidence="2 3">
    <name type="scientific">Arthrobacter terricola</name>
    <dbReference type="NCBI Taxonomy" id="2547396"/>
    <lineage>
        <taxon>Bacteria</taxon>
        <taxon>Bacillati</taxon>
        <taxon>Actinomycetota</taxon>
        <taxon>Actinomycetes</taxon>
        <taxon>Micrococcales</taxon>
        <taxon>Micrococcaceae</taxon>
        <taxon>Arthrobacter</taxon>
    </lineage>
</organism>
<evidence type="ECO:0000259" key="1">
    <source>
        <dbReference type="Pfam" id="PF07969"/>
    </source>
</evidence>
<keyword evidence="2" id="KW-0378">Hydrolase</keyword>
<evidence type="ECO:0000313" key="3">
    <source>
        <dbReference type="Proteomes" id="UP000295511"/>
    </source>
</evidence>
<comment type="caution">
    <text evidence="2">The sequence shown here is derived from an EMBL/GenBank/DDBJ whole genome shotgun (WGS) entry which is preliminary data.</text>
</comment>
<dbReference type="AlphaFoldDB" id="A0A4R5KBE7"/>
<protein>
    <submittedName>
        <fullName evidence="2">Amidohydrolase</fullName>
    </submittedName>
</protein>
<dbReference type="EMBL" id="SMRU01000023">
    <property type="protein sequence ID" value="TDF92451.1"/>
    <property type="molecule type" value="Genomic_DNA"/>
</dbReference>
<dbReference type="Gene3D" id="2.30.40.10">
    <property type="entry name" value="Urease, subunit C, domain 1"/>
    <property type="match status" value="1"/>
</dbReference>
<dbReference type="SUPFAM" id="SSF51556">
    <property type="entry name" value="Metallo-dependent hydrolases"/>
    <property type="match status" value="1"/>
</dbReference>
<dbReference type="PANTHER" id="PTHR22642:SF2">
    <property type="entry name" value="PROTEIN LONG AFTER FAR-RED 3"/>
    <property type="match status" value="1"/>
</dbReference>
<dbReference type="GO" id="GO:0016810">
    <property type="term" value="F:hydrolase activity, acting on carbon-nitrogen (but not peptide) bonds"/>
    <property type="evidence" value="ECO:0007669"/>
    <property type="project" value="InterPro"/>
</dbReference>
<keyword evidence="3" id="KW-1185">Reference proteome</keyword>
<dbReference type="InterPro" id="IPR011059">
    <property type="entry name" value="Metal-dep_hydrolase_composite"/>
</dbReference>
<accession>A0A4R5KBE7</accession>
<dbReference type="PANTHER" id="PTHR22642">
    <property type="entry name" value="IMIDAZOLONEPROPIONASE"/>
    <property type="match status" value="1"/>
</dbReference>
<dbReference type="SUPFAM" id="SSF51338">
    <property type="entry name" value="Composite domain of metallo-dependent hydrolases"/>
    <property type="match status" value="1"/>
</dbReference>
<sequence length="520" mass="56080">MSTVFLNGEIYTGNRNQPWAEALMVRDGKIEAVGASTDVLAAAGPGPEVVDLKGRMVMPGIHDAHLHLLFSGLKFKYEARLSPDADAERIIAELKSCSCTGPKDQHGNQWIIGGEFVPANFTHGVDNTLLSEAFPDTPVYLFDYSIHHGLANAKALELAGLATDPVQDNPGGRLMRDSTTGHLTGELVEQATWPVQSAIPDYPQEVYLDAVRWAVGRCHEFGITSVQEASASPQTLAALRTLDTGGELKLRVAAHLVWREEGFGMATAAELEALISDRRAWASPHVDTSFIKIWLDGAPLPPHYTQSDLLEDEIDDSKILVPPDELVEALAKFDADGLQVKIHCAGEGAIRAALDAIEHVRRINGTDGPTHELAHAGFISEADYSRLAALDVIAEMSPALWHIPEFGLQDGFRFKSVLAHQRKLTVGSDWIVLPSPNLFPGIQGMLEHGQESVDLATALEAVTLAGAKAVGKEDIQGTLETGKSADFIVLDRNLFAIPTSEIGATVVGMTVFEGDIVYQA</sequence>
<dbReference type="CDD" id="cd01300">
    <property type="entry name" value="YtcJ_like"/>
    <property type="match status" value="1"/>
</dbReference>
<dbReference type="Gene3D" id="3.10.310.70">
    <property type="match status" value="1"/>
</dbReference>
<gene>
    <name evidence="2" type="ORF">E1809_18100</name>
</gene>
<evidence type="ECO:0000313" key="2">
    <source>
        <dbReference type="EMBL" id="TDF92451.1"/>
    </source>
</evidence>
<dbReference type="RefSeq" id="WP_133205639.1">
    <property type="nucleotide sequence ID" value="NZ_SMRU01000023.1"/>
</dbReference>
<reference evidence="2 3" key="1">
    <citation type="submission" date="2019-03" db="EMBL/GenBank/DDBJ databases">
        <title>Whole genome sequence of Arthrobacter sp JH1-1.</title>
        <authorList>
            <person name="Trinh H.N."/>
        </authorList>
    </citation>
    <scope>NUCLEOTIDE SEQUENCE [LARGE SCALE GENOMIC DNA]</scope>
    <source>
        <strain evidence="2 3">JH1-1</strain>
    </source>
</reference>
<feature type="domain" description="Amidohydrolase 3" evidence="1">
    <location>
        <begin position="48"/>
        <end position="518"/>
    </location>
</feature>
<dbReference type="Gene3D" id="3.20.20.140">
    <property type="entry name" value="Metal-dependent hydrolases"/>
    <property type="match status" value="1"/>
</dbReference>
<dbReference type="InterPro" id="IPR033932">
    <property type="entry name" value="YtcJ-like"/>
</dbReference>